<dbReference type="OrthoDB" id="8389774at2"/>
<keyword evidence="1" id="KW-1133">Transmembrane helix</keyword>
<comment type="caution">
    <text evidence="2">The sequence shown here is derived from an EMBL/GenBank/DDBJ whole genome shotgun (WGS) entry which is preliminary data.</text>
</comment>
<organism evidence="2 3">
    <name type="scientific">Rhizobium deserti</name>
    <dbReference type="NCBI Taxonomy" id="2547961"/>
    <lineage>
        <taxon>Bacteria</taxon>
        <taxon>Pseudomonadati</taxon>
        <taxon>Pseudomonadota</taxon>
        <taxon>Alphaproteobacteria</taxon>
        <taxon>Hyphomicrobiales</taxon>
        <taxon>Rhizobiaceae</taxon>
        <taxon>Rhizobium/Agrobacterium group</taxon>
        <taxon>Rhizobium</taxon>
    </lineage>
</organism>
<dbReference type="AlphaFoldDB" id="A0A4R5UAA4"/>
<evidence type="ECO:0000313" key="3">
    <source>
        <dbReference type="Proteomes" id="UP000295238"/>
    </source>
</evidence>
<dbReference type="RefSeq" id="WP_133317731.1">
    <property type="nucleotide sequence ID" value="NZ_SMTL01000006.1"/>
</dbReference>
<protein>
    <submittedName>
        <fullName evidence="2">Uncharacterized protein</fullName>
    </submittedName>
</protein>
<gene>
    <name evidence="2" type="ORF">E2F50_18835</name>
</gene>
<dbReference type="Proteomes" id="UP000295238">
    <property type="component" value="Unassembled WGS sequence"/>
</dbReference>
<evidence type="ECO:0000256" key="1">
    <source>
        <dbReference type="SAM" id="Phobius"/>
    </source>
</evidence>
<reference evidence="2 3" key="1">
    <citation type="submission" date="2019-03" db="EMBL/GenBank/DDBJ databases">
        <title>Rhizobium sp. nov., an bacterium isolated from biocrust in Mu Us Desert.</title>
        <authorList>
            <person name="Lixiong L."/>
        </authorList>
    </citation>
    <scope>NUCLEOTIDE SEQUENCE [LARGE SCALE GENOMIC DNA]</scope>
    <source>
        <strain evidence="2 3">SPY-1</strain>
    </source>
</reference>
<feature type="transmembrane region" description="Helical" evidence="1">
    <location>
        <begin position="43"/>
        <end position="62"/>
    </location>
</feature>
<keyword evidence="1" id="KW-0812">Transmembrane</keyword>
<evidence type="ECO:0000313" key="2">
    <source>
        <dbReference type="EMBL" id="TDK31730.1"/>
    </source>
</evidence>
<keyword evidence="3" id="KW-1185">Reference proteome</keyword>
<name>A0A4R5UAA4_9HYPH</name>
<proteinExistence type="predicted"/>
<sequence>MKHASASSDNASSYLAPIARRLVSDFRHEGYDLTDAVRRNPTAATGALVGALALGTVIGILFSSSSSSRR</sequence>
<dbReference type="EMBL" id="SMTL01000006">
    <property type="protein sequence ID" value="TDK31730.1"/>
    <property type="molecule type" value="Genomic_DNA"/>
</dbReference>
<keyword evidence="1" id="KW-0472">Membrane</keyword>
<accession>A0A4R5UAA4</accession>